<gene>
    <name evidence="2" type="ORF">EV664_10727</name>
</gene>
<evidence type="ECO:0008006" key="4">
    <source>
        <dbReference type="Google" id="ProtNLM"/>
    </source>
</evidence>
<dbReference type="Gene3D" id="3.40.50.1110">
    <property type="entry name" value="SGNH hydrolase"/>
    <property type="match status" value="1"/>
</dbReference>
<dbReference type="GO" id="GO:0016788">
    <property type="term" value="F:hydrolase activity, acting on ester bonds"/>
    <property type="evidence" value="ECO:0007669"/>
    <property type="project" value="UniProtKB-ARBA"/>
</dbReference>
<evidence type="ECO:0000313" key="2">
    <source>
        <dbReference type="EMBL" id="TDN81628.1"/>
    </source>
</evidence>
<dbReference type="InterPro" id="IPR036514">
    <property type="entry name" value="SGNH_hydro_sf"/>
</dbReference>
<proteinExistence type="predicted"/>
<keyword evidence="1" id="KW-0732">Signal</keyword>
<evidence type="ECO:0000256" key="1">
    <source>
        <dbReference type="SAM" id="SignalP"/>
    </source>
</evidence>
<dbReference type="Proteomes" id="UP000295493">
    <property type="component" value="Unassembled WGS sequence"/>
</dbReference>
<feature type="signal peptide" evidence="1">
    <location>
        <begin position="1"/>
        <end position="25"/>
    </location>
</feature>
<feature type="chain" id="PRO_5020651425" description="PEP-CTERM sorting domain-containing protein" evidence="1">
    <location>
        <begin position="26"/>
        <end position="315"/>
    </location>
</feature>
<sequence length="315" mass="34090">MTAIKKAIGAVFLALAMTSGATAFARPHAQAQVDQQERVAPRHILFVGNSFTFGALSPVHRYRPGIVHDLNGDGVGGVPALFATFVEQAGLNWVVSLETSPGKGLDWHLANRRSEIDRVWDAVVLQGYSTLDASDPGNPKRHAAAADAIARMVKKRNEKADVELTATWTRADQTYQPQGHWYGKPVNAMADDLQSASVEIDRKSKAITGVVPVGEAWNRAFAEGIADPNPYDGIEFGKLDLWSYDQYHADTPGYYLEALTVFGKVTGRDPRSLGRGERAASDLGLSPDEAEALQAVAAKTLIDHGVTLHTPRKPL</sequence>
<organism evidence="2 3">
    <name type="scientific">Stakelama pacifica</name>
    <dbReference type="NCBI Taxonomy" id="517720"/>
    <lineage>
        <taxon>Bacteria</taxon>
        <taxon>Pseudomonadati</taxon>
        <taxon>Pseudomonadota</taxon>
        <taxon>Alphaproteobacteria</taxon>
        <taxon>Sphingomonadales</taxon>
        <taxon>Sphingomonadaceae</taxon>
        <taxon>Stakelama</taxon>
    </lineage>
</organism>
<accession>A0A4V6PR85</accession>
<comment type="caution">
    <text evidence="2">The sequence shown here is derived from an EMBL/GenBank/DDBJ whole genome shotgun (WGS) entry which is preliminary data.</text>
</comment>
<dbReference type="AlphaFoldDB" id="A0A4V6PR85"/>
<dbReference type="EMBL" id="SNWD01000007">
    <property type="protein sequence ID" value="TDN81628.1"/>
    <property type="molecule type" value="Genomic_DNA"/>
</dbReference>
<reference evidence="2 3" key="1">
    <citation type="submission" date="2019-03" db="EMBL/GenBank/DDBJ databases">
        <title>Genomic Encyclopedia of Type Strains, Phase IV (KMG-IV): sequencing the most valuable type-strain genomes for metagenomic binning, comparative biology and taxonomic classification.</title>
        <authorList>
            <person name="Goeker M."/>
        </authorList>
    </citation>
    <scope>NUCLEOTIDE SEQUENCE [LARGE SCALE GENOMIC DNA]</scope>
    <source>
        <strain evidence="2 3">DSM 25059</strain>
    </source>
</reference>
<dbReference type="OrthoDB" id="7443339at2"/>
<evidence type="ECO:0000313" key="3">
    <source>
        <dbReference type="Proteomes" id="UP000295493"/>
    </source>
</evidence>
<protein>
    <recommendedName>
        <fullName evidence="4">PEP-CTERM sorting domain-containing protein</fullName>
    </recommendedName>
</protein>
<keyword evidence="3" id="KW-1185">Reference proteome</keyword>
<dbReference type="RefSeq" id="WP_133495763.1">
    <property type="nucleotide sequence ID" value="NZ_BMLU01000007.1"/>
</dbReference>
<name>A0A4V6PR85_9SPHN</name>